<dbReference type="AlphaFoldDB" id="A0A067PFI5"/>
<keyword evidence="5" id="KW-1185">Reference proteome</keyword>
<dbReference type="Proteomes" id="UP000027265">
    <property type="component" value="Unassembled WGS sequence"/>
</dbReference>
<dbReference type="SMART" id="SM00271">
    <property type="entry name" value="DnaJ"/>
    <property type="match status" value="1"/>
</dbReference>
<protein>
    <recommendedName>
        <fullName evidence="3">J domain-containing protein</fullName>
    </recommendedName>
</protein>
<keyword evidence="1" id="KW-0143">Chaperone</keyword>
<dbReference type="Gene3D" id="1.10.287.110">
    <property type="entry name" value="DnaJ domain"/>
    <property type="match status" value="1"/>
</dbReference>
<evidence type="ECO:0000313" key="5">
    <source>
        <dbReference type="Proteomes" id="UP000027265"/>
    </source>
</evidence>
<dbReference type="HOGENOM" id="CLU_1030815_0_0_1"/>
<feature type="compositionally biased region" description="Basic residues" evidence="2">
    <location>
        <begin position="203"/>
        <end position="215"/>
    </location>
</feature>
<dbReference type="InterPro" id="IPR001623">
    <property type="entry name" value="DnaJ_domain"/>
</dbReference>
<gene>
    <name evidence="4" type="ORF">JAAARDRAFT_480613</name>
</gene>
<dbReference type="PANTHER" id="PTHR44145:SF3">
    <property type="entry name" value="DNAJ HOMOLOG SUBFAMILY A MEMBER 3, MITOCHONDRIAL"/>
    <property type="match status" value="1"/>
</dbReference>
<dbReference type="CDD" id="cd06257">
    <property type="entry name" value="DnaJ"/>
    <property type="match status" value="1"/>
</dbReference>
<dbReference type="PRINTS" id="PR00625">
    <property type="entry name" value="JDOMAIN"/>
</dbReference>
<name>A0A067PFI5_9AGAM</name>
<dbReference type="SUPFAM" id="SSF46565">
    <property type="entry name" value="Chaperone J-domain"/>
    <property type="match status" value="1"/>
</dbReference>
<proteinExistence type="predicted"/>
<dbReference type="CDD" id="cd21075">
    <property type="entry name" value="DBD_XPA-like"/>
    <property type="match status" value="1"/>
</dbReference>
<feature type="domain" description="J" evidence="3">
    <location>
        <begin position="5"/>
        <end position="70"/>
    </location>
</feature>
<dbReference type="PANTHER" id="PTHR44145">
    <property type="entry name" value="DNAJ HOMOLOG SUBFAMILY A MEMBER 3, MITOCHONDRIAL"/>
    <property type="match status" value="1"/>
</dbReference>
<evidence type="ECO:0000256" key="1">
    <source>
        <dbReference type="ARBA" id="ARBA00023186"/>
    </source>
</evidence>
<dbReference type="InterPro" id="IPR051938">
    <property type="entry name" value="Apopto_cytoskel_mod"/>
</dbReference>
<evidence type="ECO:0000256" key="2">
    <source>
        <dbReference type="SAM" id="MobiDB-lite"/>
    </source>
</evidence>
<dbReference type="InParanoid" id="A0A067PFI5"/>
<dbReference type="InterPro" id="IPR036869">
    <property type="entry name" value="J_dom_sf"/>
</dbReference>
<sequence>MTIQAFYNILSVAQDAESVDIKRAYLQLARKWHPDKCGGSRESKEKFQDIQGAYETLIDLEKWKSYDAWLCSSSNTSGAVPTRSHQPPPSPAANRFEFGFDYRKTAYAPPGWDFFDNLEGEITMDKTTAMKVFHVSSKDMEGLYFFKKQSKSFYISRSTQQRIRCRDAHIYFKTDALQRAIKVHGGTLESHREYVGEREAQAAKKKANKNARKRGLGAPDTSPKQGATKRQAGGSQGSPNPPAAGDISTQNGRSSTPTPGASGGAPIYAT</sequence>
<dbReference type="PROSITE" id="PS50076">
    <property type="entry name" value="DNAJ_2"/>
    <property type="match status" value="1"/>
</dbReference>
<dbReference type="OrthoDB" id="10250354at2759"/>
<organism evidence="4 5">
    <name type="scientific">Jaapia argillacea MUCL 33604</name>
    <dbReference type="NCBI Taxonomy" id="933084"/>
    <lineage>
        <taxon>Eukaryota</taxon>
        <taxon>Fungi</taxon>
        <taxon>Dikarya</taxon>
        <taxon>Basidiomycota</taxon>
        <taxon>Agaricomycotina</taxon>
        <taxon>Agaricomycetes</taxon>
        <taxon>Agaricomycetidae</taxon>
        <taxon>Jaapiales</taxon>
        <taxon>Jaapiaceae</taxon>
        <taxon>Jaapia</taxon>
    </lineage>
</organism>
<evidence type="ECO:0000313" key="4">
    <source>
        <dbReference type="EMBL" id="KDQ52600.1"/>
    </source>
</evidence>
<reference evidence="5" key="1">
    <citation type="journal article" date="2014" name="Proc. Natl. Acad. Sci. U.S.A.">
        <title>Extensive sampling of basidiomycete genomes demonstrates inadequacy of the white-rot/brown-rot paradigm for wood decay fungi.</title>
        <authorList>
            <person name="Riley R."/>
            <person name="Salamov A.A."/>
            <person name="Brown D.W."/>
            <person name="Nagy L.G."/>
            <person name="Floudas D."/>
            <person name="Held B.W."/>
            <person name="Levasseur A."/>
            <person name="Lombard V."/>
            <person name="Morin E."/>
            <person name="Otillar R."/>
            <person name="Lindquist E.A."/>
            <person name="Sun H."/>
            <person name="LaButti K.M."/>
            <person name="Schmutz J."/>
            <person name="Jabbour D."/>
            <person name="Luo H."/>
            <person name="Baker S.E."/>
            <person name="Pisabarro A.G."/>
            <person name="Walton J.D."/>
            <person name="Blanchette R.A."/>
            <person name="Henrissat B."/>
            <person name="Martin F."/>
            <person name="Cullen D."/>
            <person name="Hibbett D.S."/>
            <person name="Grigoriev I.V."/>
        </authorList>
    </citation>
    <scope>NUCLEOTIDE SEQUENCE [LARGE SCALE GENOMIC DNA]</scope>
    <source>
        <strain evidence="5">MUCL 33604</strain>
    </source>
</reference>
<accession>A0A067PFI5</accession>
<evidence type="ECO:0000259" key="3">
    <source>
        <dbReference type="PROSITE" id="PS50076"/>
    </source>
</evidence>
<dbReference type="Pfam" id="PF00226">
    <property type="entry name" value="DnaJ"/>
    <property type="match status" value="1"/>
</dbReference>
<feature type="compositionally biased region" description="Polar residues" evidence="2">
    <location>
        <begin position="247"/>
        <end position="259"/>
    </location>
</feature>
<dbReference type="STRING" id="933084.A0A067PFI5"/>
<dbReference type="EMBL" id="KL197739">
    <property type="protein sequence ID" value="KDQ52600.1"/>
    <property type="molecule type" value="Genomic_DNA"/>
</dbReference>
<feature type="region of interest" description="Disordered" evidence="2">
    <location>
        <begin position="194"/>
        <end position="270"/>
    </location>
</feature>